<dbReference type="GO" id="GO:0008295">
    <property type="term" value="P:spermidine biosynthetic process"/>
    <property type="evidence" value="ECO:0007669"/>
    <property type="project" value="UniProtKB-UniRule"/>
</dbReference>
<keyword evidence="9 10" id="KW-0670">Pyruvate</keyword>
<dbReference type="HAMAP" id="MF_00464">
    <property type="entry name" value="AdoMetDC_1"/>
    <property type="match status" value="1"/>
</dbReference>
<dbReference type="NCBIfam" id="TIGR03330">
    <property type="entry name" value="SAM_DCase_Bsu"/>
    <property type="match status" value="1"/>
</dbReference>
<keyword evidence="2 10" id="KW-0210">Decarboxylase</keyword>
<comment type="cofactor">
    <cofactor evidence="10">
        <name>pyruvate</name>
        <dbReference type="ChEBI" id="CHEBI:15361"/>
    </cofactor>
    <text evidence="10">Binds 1 pyruvoyl group covalently per subunit.</text>
</comment>
<proteinExistence type="inferred from homology"/>
<evidence type="ECO:0000256" key="6">
    <source>
        <dbReference type="ARBA" id="ARBA00023145"/>
    </source>
</evidence>
<evidence type="ECO:0000256" key="9">
    <source>
        <dbReference type="ARBA" id="ARBA00023317"/>
    </source>
</evidence>
<dbReference type="UniPathway" id="UPA00331">
    <property type="reaction ID" value="UER00451"/>
</dbReference>
<evidence type="ECO:0000256" key="8">
    <source>
        <dbReference type="ARBA" id="ARBA00023270"/>
    </source>
</evidence>
<dbReference type="InterPro" id="IPR042286">
    <property type="entry name" value="AdoMetDC_C"/>
</dbReference>
<dbReference type="Gene3D" id="3.30.160.750">
    <property type="match status" value="1"/>
</dbReference>
<evidence type="ECO:0000256" key="10">
    <source>
        <dbReference type="HAMAP-Rule" id="MF_00464"/>
    </source>
</evidence>
<evidence type="ECO:0000256" key="1">
    <source>
        <dbReference type="ARBA" id="ARBA00022691"/>
    </source>
</evidence>
<feature type="active site" description="Proton donor; for catalytic activity" evidence="10">
    <location>
        <position position="133"/>
    </location>
</feature>
<keyword evidence="8 10" id="KW-0704">Schiff base</keyword>
<evidence type="ECO:0000313" key="12">
    <source>
        <dbReference type="EMBL" id="TDR23458.1"/>
    </source>
</evidence>
<dbReference type="PANTHER" id="PTHR33866">
    <property type="entry name" value="S-ADENOSYLMETHIONINE DECARBOXYLASE PROENZYME"/>
    <property type="match status" value="1"/>
</dbReference>
<dbReference type="EMBL" id="SNZB01000001">
    <property type="protein sequence ID" value="TDR23458.1"/>
    <property type="molecule type" value="Genomic_DNA"/>
</dbReference>
<dbReference type="OrthoDB" id="278697at2"/>
<gene>
    <name evidence="10" type="primary">speH</name>
    <name evidence="12" type="ORF">C8D91_0319</name>
</gene>
<keyword evidence="1 10" id="KW-0949">S-adenosyl-L-methionine</keyword>
<keyword evidence="7 10" id="KW-0456">Lyase</keyword>
<dbReference type="InterPro" id="IPR003826">
    <property type="entry name" value="AdoMetDC_fam_prok"/>
</dbReference>
<dbReference type="InterPro" id="IPR042284">
    <property type="entry name" value="AdoMetDC_N"/>
</dbReference>
<dbReference type="InterPro" id="IPR016067">
    <property type="entry name" value="S-AdoMet_deCO2ase_core"/>
</dbReference>
<comment type="subunit">
    <text evidence="10">Heterotetramer of two alpha and two beta chains arranged as a dimer of alpha/beta heterodimers.</text>
</comment>
<evidence type="ECO:0000256" key="11">
    <source>
        <dbReference type="SAM" id="MobiDB-lite"/>
    </source>
</evidence>
<evidence type="ECO:0000256" key="3">
    <source>
        <dbReference type="ARBA" id="ARBA00022813"/>
    </source>
</evidence>
<dbReference type="GO" id="GO:0005829">
    <property type="term" value="C:cytosol"/>
    <property type="evidence" value="ECO:0007669"/>
    <property type="project" value="TreeGrafter"/>
</dbReference>
<reference evidence="12 13" key="1">
    <citation type="submission" date="2019-03" db="EMBL/GenBank/DDBJ databases">
        <title>Genomic Encyclopedia of Type Strains, Phase IV (KMG-IV): sequencing the most valuable type-strain genomes for metagenomic binning, comparative biology and taxonomic classification.</title>
        <authorList>
            <person name="Goeker M."/>
        </authorList>
    </citation>
    <scope>NUCLEOTIDE SEQUENCE [LARGE SCALE GENOMIC DNA]</scope>
    <source>
        <strain evidence="12 13">DSM 25488</strain>
    </source>
</reference>
<feature type="chain" id="PRO_5023293951" description="S-adenosylmethionine decarboxylase alpha chain" evidence="10">
    <location>
        <begin position="113"/>
        <end position="165"/>
    </location>
</feature>
<feature type="active site" description="Proton acceptor; for processing activity" evidence="10">
    <location>
        <position position="118"/>
    </location>
</feature>
<keyword evidence="5 10" id="KW-0620">Polyamine biosynthesis</keyword>
<feature type="modified residue" description="Pyruvic acid (Ser); by autocatalysis" evidence="10">
    <location>
        <position position="113"/>
    </location>
</feature>
<accession>A0A4R6Y348</accession>
<protein>
    <recommendedName>
        <fullName evidence="10">S-adenosylmethionine decarboxylase proenzyme</fullName>
        <shortName evidence="10">AdoMetDC</shortName>
        <shortName evidence="10">SAMDC</shortName>
        <ecNumber evidence="10">4.1.1.50</ecNumber>
    </recommendedName>
    <component>
        <recommendedName>
            <fullName evidence="10">S-adenosylmethionine decarboxylase beta chain</fullName>
        </recommendedName>
    </component>
    <component>
        <recommendedName>
            <fullName evidence="10">S-adenosylmethionine decarboxylase alpha chain</fullName>
        </recommendedName>
    </component>
</protein>
<dbReference type="GO" id="GO:0004014">
    <property type="term" value="F:adenosylmethionine decarboxylase activity"/>
    <property type="evidence" value="ECO:0007669"/>
    <property type="project" value="UniProtKB-UniRule"/>
</dbReference>
<evidence type="ECO:0000256" key="7">
    <source>
        <dbReference type="ARBA" id="ARBA00023239"/>
    </source>
</evidence>
<evidence type="ECO:0000256" key="4">
    <source>
        <dbReference type="ARBA" id="ARBA00023066"/>
    </source>
</evidence>
<evidence type="ECO:0000256" key="5">
    <source>
        <dbReference type="ARBA" id="ARBA00023115"/>
    </source>
</evidence>
<evidence type="ECO:0000313" key="13">
    <source>
        <dbReference type="Proteomes" id="UP000295724"/>
    </source>
</evidence>
<keyword evidence="3 10" id="KW-0068">Autocatalytic cleavage</keyword>
<name>A0A4R6Y348_9GAMM</name>
<comment type="function">
    <text evidence="10">Catalyzes the decarboxylation of S-adenosylmethionine to S-adenosylmethioninamine (dcAdoMet), the propylamine donor required for the synthesis of the polyamines spermine and spermidine from the diamine putrescine.</text>
</comment>
<keyword evidence="6 10" id="KW-0865">Zymogen</keyword>
<comment type="catalytic activity">
    <reaction evidence="10">
        <text>S-adenosyl-L-methionine + H(+) = S-adenosyl 3-(methylsulfanyl)propylamine + CO2</text>
        <dbReference type="Rhea" id="RHEA:15981"/>
        <dbReference type="ChEBI" id="CHEBI:15378"/>
        <dbReference type="ChEBI" id="CHEBI:16526"/>
        <dbReference type="ChEBI" id="CHEBI:57443"/>
        <dbReference type="ChEBI" id="CHEBI:59789"/>
        <dbReference type="EC" id="4.1.1.50"/>
    </reaction>
</comment>
<feature type="compositionally biased region" description="Low complexity" evidence="11">
    <location>
        <begin position="15"/>
        <end position="27"/>
    </location>
</feature>
<sequence length="165" mass="18600">MLKTPYSQHHEADLNNSWNNPGNNPANEAHWPTFKQGPEDDRLDHFIHRDGKVFAGTHLIIDLWGAERLDDLAHMEAAMRLAVEKSKATLLHIHLHHFTPNGGISGVAVLAESHISVHTWPEKNYAAFDVFMCGDAEPEKAVEVFQQFFNPDSCQVDNISRGQIK</sequence>
<dbReference type="RefSeq" id="WP_099018719.1">
    <property type="nucleotide sequence ID" value="NZ_NIHB01000001.1"/>
</dbReference>
<dbReference type="EC" id="4.1.1.50" evidence="10"/>
<dbReference type="Pfam" id="PF02675">
    <property type="entry name" value="AdoMet_dc"/>
    <property type="match status" value="1"/>
</dbReference>
<dbReference type="InterPro" id="IPR017716">
    <property type="entry name" value="S-AdoMet_deCOase_pro-enz"/>
</dbReference>
<dbReference type="Gene3D" id="3.30.360.110">
    <property type="entry name" value="S-adenosylmethionine decarboxylase domain"/>
    <property type="match status" value="1"/>
</dbReference>
<dbReference type="SUPFAM" id="SSF56276">
    <property type="entry name" value="S-adenosylmethionine decarboxylase"/>
    <property type="match status" value="1"/>
</dbReference>
<keyword evidence="13" id="KW-1185">Reference proteome</keyword>
<dbReference type="PANTHER" id="PTHR33866:SF2">
    <property type="entry name" value="S-ADENOSYLMETHIONINE DECARBOXYLASE PROENZYME"/>
    <property type="match status" value="1"/>
</dbReference>
<feature type="active site" description="Schiff-base intermediate with substrate; via pyruvic acid" evidence="10">
    <location>
        <position position="113"/>
    </location>
</feature>
<comment type="caution">
    <text evidence="12">The sequence shown here is derived from an EMBL/GenBank/DDBJ whole genome shotgun (WGS) entry which is preliminary data.</text>
</comment>
<organism evidence="12 13">
    <name type="scientific">Marinicella litoralis</name>
    <dbReference type="NCBI Taxonomy" id="644220"/>
    <lineage>
        <taxon>Bacteria</taxon>
        <taxon>Pseudomonadati</taxon>
        <taxon>Pseudomonadota</taxon>
        <taxon>Gammaproteobacteria</taxon>
        <taxon>Lysobacterales</taxon>
        <taxon>Marinicellaceae</taxon>
        <taxon>Marinicella</taxon>
    </lineage>
</organism>
<feature type="chain" id="PRO_5023293952" description="S-adenosylmethionine decarboxylase beta chain" evidence="10">
    <location>
        <begin position="1"/>
        <end position="112"/>
    </location>
</feature>
<comment type="similarity">
    <text evidence="10">Belongs to the prokaryotic AdoMetDC family. Type 1 subfamily.</text>
</comment>
<feature type="region of interest" description="Disordered" evidence="11">
    <location>
        <begin position="1"/>
        <end position="35"/>
    </location>
</feature>
<feature type="site" description="Cleavage (non-hydrolytic); by autolysis" evidence="10">
    <location>
        <begin position="112"/>
        <end position="113"/>
    </location>
</feature>
<evidence type="ECO:0000256" key="2">
    <source>
        <dbReference type="ARBA" id="ARBA00022793"/>
    </source>
</evidence>
<dbReference type="Proteomes" id="UP000295724">
    <property type="component" value="Unassembled WGS sequence"/>
</dbReference>
<keyword evidence="4 10" id="KW-0745">Spermidine biosynthesis</keyword>
<dbReference type="AlphaFoldDB" id="A0A4R6Y348"/>
<comment type="PTM">
    <text evidence="10">Is synthesized initially as an inactive proenzyme. Formation of the active enzyme involves a self-maturation process in which the active site pyruvoyl group is generated from an internal serine residue via an autocatalytic post-translational modification. Two non-identical subunits are generated from the proenzyme in this reaction, and the pyruvate is formed at the N-terminus of the alpha chain, which is derived from the carboxyl end of the proenzyme. The post-translation cleavage follows an unusual pathway, termed non-hydrolytic serinolysis, in which the side chain hydroxyl group of the serine supplies its oxygen atom to form the C-terminus of the beta chain, while the remainder of the serine residue undergoes an oxidative deamination to produce ammonia and the pyruvoyl group blocking the N-terminus of the alpha chain.</text>
</comment>
<comment type="pathway">
    <text evidence="10">Amine and polyamine biosynthesis; S-adenosylmethioninamine biosynthesis; S-adenosylmethioninamine from S-adenosyl-L-methionine: step 1/1.</text>
</comment>